<dbReference type="Gramene" id="KFK29243">
    <property type="protein sequence ID" value="KFK29243"/>
    <property type="gene ID" value="AALP_AA7G108000"/>
</dbReference>
<dbReference type="InterPro" id="IPR050747">
    <property type="entry name" value="Mitochondrial_chaperone_BCS1"/>
</dbReference>
<reference evidence="4" key="1">
    <citation type="journal article" date="2015" name="Nat. Plants">
        <title>Genome expansion of Arabis alpina linked with retrotransposition and reduced symmetric DNA methylation.</title>
        <authorList>
            <person name="Willing E.M."/>
            <person name="Rawat V."/>
            <person name="Mandakova T."/>
            <person name="Maumus F."/>
            <person name="James G.V."/>
            <person name="Nordstroem K.J."/>
            <person name="Becker C."/>
            <person name="Warthmann N."/>
            <person name="Chica C."/>
            <person name="Szarzynska B."/>
            <person name="Zytnicki M."/>
            <person name="Albani M.C."/>
            <person name="Kiefer C."/>
            <person name="Bergonzi S."/>
            <person name="Castaings L."/>
            <person name="Mateos J.L."/>
            <person name="Berns M.C."/>
            <person name="Bujdoso N."/>
            <person name="Piofczyk T."/>
            <person name="de Lorenzo L."/>
            <person name="Barrero-Sicilia C."/>
            <person name="Mateos I."/>
            <person name="Piednoel M."/>
            <person name="Hagmann J."/>
            <person name="Chen-Min-Tao R."/>
            <person name="Iglesias-Fernandez R."/>
            <person name="Schuster S.C."/>
            <person name="Alonso-Blanco C."/>
            <person name="Roudier F."/>
            <person name="Carbonero P."/>
            <person name="Paz-Ares J."/>
            <person name="Davis S.J."/>
            <person name="Pecinka A."/>
            <person name="Quesneville H."/>
            <person name="Colot V."/>
            <person name="Lysak M.A."/>
            <person name="Weigel D."/>
            <person name="Coupland G."/>
            <person name="Schneeberger K."/>
        </authorList>
    </citation>
    <scope>NUCLEOTIDE SEQUENCE [LARGE SCALE GENOMIC DNA]</scope>
    <source>
        <strain evidence="4">cv. Pajares</strain>
    </source>
</reference>
<dbReference type="Pfam" id="PF25568">
    <property type="entry name" value="AAA_lid_At3g28540"/>
    <property type="match status" value="1"/>
</dbReference>
<sequence length="123" mass="14627">MDNHIEMSYCRFEAFKVLAKNYLDVEAHELYGEIKRCLEETDMSPADVAENLMPKSDEEDADICLKRLIKSLEEEKEKVRKLAEEEERKKPLREARRKKRAEEATLKKAEQAEKIKKMMDEEY</sequence>
<organism evidence="3 4">
    <name type="scientific">Arabis alpina</name>
    <name type="common">Alpine rock-cress</name>
    <dbReference type="NCBI Taxonomy" id="50452"/>
    <lineage>
        <taxon>Eukaryota</taxon>
        <taxon>Viridiplantae</taxon>
        <taxon>Streptophyta</taxon>
        <taxon>Embryophyta</taxon>
        <taxon>Tracheophyta</taxon>
        <taxon>Spermatophyta</taxon>
        <taxon>Magnoliopsida</taxon>
        <taxon>eudicotyledons</taxon>
        <taxon>Gunneridae</taxon>
        <taxon>Pentapetalae</taxon>
        <taxon>rosids</taxon>
        <taxon>malvids</taxon>
        <taxon>Brassicales</taxon>
        <taxon>Brassicaceae</taxon>
        <taxon>Arabideae</taxon>
        <taxon>Arabis</taxon>
    </lineage>
</organism>
<evidence type="ECO:0000313" key="3">
    <source>
        <dbReference type="EMBL" id="KFK29243.1"/>
    </source>
</evidence>
<dbReference type="EMBL" id="CM002875">
    <property type="protein sequence ID" value="KFK29243.1"/>
    <property type="molecule type" value="Genomic_DNA"/>
</dbReference>
<keyword evidence="4" id="KW-1185">Reference proteome</keyword>
<protein>
    <recommendedName>
        <fullName evidence="2">AAA+ ATPase At3g28540-like C-terminal domain-containing protein</fullName>
    </recommendedName>
</protein>
<evidence type="ECO:0000259" key="2">
    <source>
        <dbReference type="Pfam" id="PF25568"/>
    </source>
</evidence>
<dbReference type="InterPro" id="IPR058017">
    <property type="entry name" value="At3g28540-like_C"/>
</dbReference>
<gene>
    <name evidence="3" type="ordered locus">AALP_Aa7g108000</name>
</gene>
<dbReference type="Gene3D" id="6.10.280.40">
    <property type="match status" value="1"/>
</dbReference>
<dbReference type="Proteomes" id="UP000029120">
    <property type="component" value="Chromosome 7"/>
</dbReference>
<dbReference type="AlphaFoldDB" id="A0A087GH91"/>
<name>A0A087GH91_ARAAL</name>
<proteinExistence type="predicted"/>
<feature type="region of interest" description="Disordered" evidence="1">
    <location>
        <begin position="78"/>
        <end position="123"/>
    </location>
</feature>
<evidence type="ECO:0000256" key="1">
    <source>
        <dbReference type="SAM" id="MobiDB-lite"/>
    </source>
</evidence>
<feature type="domain" description="AAA+ ATPase At3g28540-like C-terminal" evidence="2">
    <location>
        <begin position="10"/>
        <end position="79"/>
    </location>
</feature>
<dbReference type="PANTHER" id="PTHR23070">
    <property type="entry name" value="BCS1 AAA-TYPE ATPASE"/>
    <property type="match status" value="1"/>
</dbReference>
<accession>A0A087GH91</accession>
<evidence type="ECO:0000313" key="4">
    <source>
        <dbReference type="Proteomes" id="UP000029120"/>
    </source>
</evidence>